<sequence>MSRWALKGWLLACLLLQASVRCDDLHIRSAEQSIAFPVFSTLNSTDVLVLVIGSRKRDNSKLQLDTWLRHFPSVITTEVHTPHCKICGSLKGDTPYNNQFFEGGHMRWVNQSIDWYCAQQRPIQALQHVLNRVTDLPQWLMIVDDDTFVHPWNLLRMITTTPLDSEKPVIVGADLAGGAGFLVSRASLERLRSPMVVTDLTWNDDDMSWSQVSSSHTMLEACMHRVMGGHWCYLHSDHLMGRCARSAGIQLMDAPGMKQFCPVGTKVYQPGQNFPPNPLRDAAQADNATQEFLIRDMVSCHYMDATSMNSIYKLISTPEAHELMARPRPPAPKPNNMAVARTGVHTALIRAKAHITRIGLQRNVQPGADAATEAKEEQATTTTTTTTSTLTQAWLQVQSQAASQSLKNRLGGREKGTQVAPESDTELDGYDYEPRGEKKQL</sequence>
<dbReference type="GO" id="GO:0016020">
    <property type="term" value="C:membrane"/>
    <property type="evidence" value="ECO:0007669"/>
    <property type="project" value="UniProtKB-SubCell"/>
</dbReference>
<evidence type="ECO:0008006" key="10">
    <source>
        <dbReference type="Google" id="ProtNLM"/>
    </source>
</evidence>
<evidence type="ECO:0000256" key="7">
    <source>
        <dbReference type="SAM" id="MobiDB-lite"/>
    </source>
</evidence>
<evidence type="ECO:0000256" key="3">
    <source>
        <dbReference type="ARBA" id="ARBA00022692"/>
    </source>
</evidence>
<name>A0A7S0WIZ9_9CHLO</name>
<keyword evidence="3" id="KW-0812">Transmembrane</keyword>
<feature type="chain" id="PRO_5030590168" description="Hexosyltransferase" evidence="8">
    <location>
        <begin position="23"/>
        <end position="441"/>
    </location>
</feature>
<comment type="similarity">
    <text evidence="2">Belongs to the glycosyltransferase 31 family. Beta3-Gal-T subfamily.</text>
</comment>
<evidence type="ECO:0000256" key="8">
    <source>
        <dbReference type="SAM" id="SignalP"/>
    </source>
</evidence>
<keyword evidence="6" id="KW-0472">Membrane</keyword>
<dbReference type="Gene3D" id="3.90.550.50">
    <property type="match status" value="1"/>
</dbReference>
<feature type="signal peptide" evidence="8">
    <location>
        <begin position="1"/>
        <end position="22"/>
    </location>
</feature>
<dbReference type="InterPro" id="IPR026050">
    <property type="entry name" value="C1GALT1/C1GALT1_chp1"/>
</dbReference>
<keyword evidence="4" id="KW-0735">Signal-anchor</keyword>
<evidence type="ECO:0000313" key="9">
    <source>
        <dbReference type="EMBL" id="CAD8668834.1"/>
    </source>
</evidence>
<organism evidence="9">
    <name type="scientific">Chlamydomonas leiostraca</name>
    <dbReference type="NCBI Taxonomy" id="1034604"/>
    <lineage>
        <taxon>Eukaryota</taxon>
        <taxon>Viridiplantae</taxon>
        <taxon>Chlorophyta</taxon>
        <taxon>core chlorophytes</taxon>
        <taxon>Chlorophyceae</taxon>
        <taxon>CS clade</taxon>
        <taxon>Chlamydomonadales</taxon>
        <taxon>Chlamydomonadaceae</taxon>
        <taxon>Chlamydomonas</taxon>
    </lineage>
</organism>
<accession>A0A7S0WIZ9</accession>
<keyword evidence="5" id="KW-1133">Transmembrane helix</keyword>
<comment type="subcellular location">
    <subcellularLocation>
        <location evidence="1">Membrane</location>
        <topology evidence="1">Single-pass type II membrane protein</topology>
    </subcellularLocation>
</comment>
<feature type="compositionally biased region" description="Basic and acidic residues" evidence="7">
    <location>
        <begin position="432"/>
        <end position="441"/>
    </location>
</feature>
<proteinExistence type="inferred from homology"/>
<feature type="region of interest" description="Disordered" evidence="7">
    <location>
        <begin position="366"/>
        <end position="387"/>
    </location>
</feature>
<evidence type="ECO:0000256" key="6">
    <source>
        <dbReference type="ARBA" id="ARBA00023136"/>
    </source>
</evidence>
<feature type="region of interest" description="Disordered" evidence="7">
    <location>
        <begin position="401"/>
        <end position="441"/>
    </location>
</feature>
<protein>
    <recommendedName>
        <fullName evidence="10">Hexosyltransferase</fullName>
    </recommendedName>
</protein>
<reference evidence="9" key="1">
    <citation type="submission" date="2021-01" db="EMBL/GenBank/DDBJ databases">
        <authorList>
            <person name="Corre E."/>
            <person name="Pelletier E."/>
            <person name="Niang G."/>
            <person name="Scheremetjew M."/>
            <person name="Finn R."/>
            <person name="Kale V."/>
            <person name="Holt S."/>
            <person name="Cochrane G."/>
            <person name="Meng A."/>
            <person name="Brown T."/>
            <person name="Cohen L."/>
        </authorList>
    </citation>
    <scope>NUCLEOTIDE SEQUENCE</scope>
    <source>
        <strain evidence="9">SAG 11-49</strain>
    </source>
</reference>
<evidence type="ECO:0000256" key="1">
    <source>
        <dbReference type="ARBA" id="ARBA00004606"/>
    </source>
</evidence>
<keyword evidence="8" id="KW-0732">Signal</keyword>
<evidence type="ECO:0000256" key="2">
    <source>
        <dbReference type="ARBA" id="ARBA00006462"/>
    </source>
</evidence>
<dbReference type="PANTHER" id="PTHR23033">
    <property type="entry name" value="BETA1,3-GALACTOSYLTRANSFERASE"/>
    <property type="match status" value="1"/>
</dbReference>
<gene>
    <name evidence="9" type="ORF">CLEI1391_LOCUS3267</name>
</gene>
<evidence type="ECO:0000256" key="4">
    <source>
        <dbReference type="ARBA" id="ARBA00022968"/>
    </source>
</evidence>
<dbReference type="AlphaFoldDB" id="A0A7S0WIZ9"/>
<evidence type="ECO:0000256" key="5">
    <source>
        <dbReference type="ARBA" id="ARBA00022989"/>
    </source>
</evidence>
<dbReference type="EMBL" id="HBFB01005842">
    <property type="protein sequence ID" value="CAD8668834.1"/>
    <property type="molecule type" value="Transcribed_RNA"/>
</dbReference>